<dbReference type="InterPro" id="IPR006558">
    <property type="entry name" value="LamG-like"/>
</dbReference>
<dbReference type="PROSITE" id="PS50022">
    <property type="entry name" value="FA58C_3"/>
    <property type="match status" value="2"/>
</dbReference>
<reference evidence="7 8" key="1">
    <citation type="submission" date="2018-05" db="EMBL/GenBank/DDBJ databases">
        <title>Paenibacillus flagellatus sp. nov., isolated from selenium mineral soil.</title>
        <authorList>
            <person name="Dai X."/>
        </authorList>
    </citation>
    <scope>NUCLEOTIDE SEQUENCE [LARGE SCALE GENOMIC DNA]</scope>
    <source>
        <strain evidence="7 8">DXL2</strain>
    </source>
</reference>
<feature type="transmembrane region" description="Helical" evidence="4">
    <location>
        <begin position="44"/>
        <end position="62"/>
    </location>
</feature>
<dbReference type="InterPro" id="IPR008979">
    <property type="entry name" value="Galactose-bd-like_sf"/>
</dbReference>
<gene>
    <name evidence="7" type="ORF">DLM86_15650</name>
</gene>
<sequence>MPEHSNRFSQALSFQHARARTGNARYVKLRKEASALRMKRKKSWIVRLLLFVVLFGTMPLPLPAPIAAAEASADTPAPAASASAIPAADQALPRTMWQTAASASGTGSAPAMAIDSSLSTRWTSGAAQAAGMWFQIDTGPGEKTYTRLTMDAGGSANDYPRGYEIRVSDDGVVWSEPVAAAVGSSGQSTVQFQPQTARYVRIVLTKSAGLWWSIHDLNVVGELAPDLVPPTVPGSVTVVSKTDTEVELAWAASSDNIGISEYEIYAGGAAPVGRSPSTTFRVMGLTPQTAYSFTVRAKDLSGNVSPASVPVTVTTEGVISLPIIARYDMEPDASAPSVLVDRSGHGHDGEIPGTASFTEGRAGGKALKLIGIDPVRVNKTTQLDNVSSKLTVTAWIKPDDLNGNLPIVSKRDDNWKGSTFYMRLIGNQLGFTGDYGQSNYNWWYPSSAIVAGQWVHVAVVFEKNAGLTFYVNGEPIGRRDGAEVGKDLLPNDVDMLIGAEWHWDTATRTMKKYGFRGAIDSLRIYAAPLTPGQIKADMNDTISIRPVEAGDFTKPTKWATFRLVRFDMPTGLFTKGSAQIHQNAVRKAGPDAVDWPDITLRIPQADNTVKTVKPFAAGAKYETEILLQRESQSKKYFQQPTDNVLEPGNHWVRGVSWRWGQTYLYNTDRTSRTWVWDHELWTFPVKIAGSESGSVKRVVLKVDGNVIYDSGGNAYDSLTLLLPQNEQGKPYELWVDGRGPVRFDAGLQPIEPGNPKDVPIPVNAAVPGPGPAIAVASLERPETFPNQDAWDRDVAALPVPQPAAPGYVPDRSSIARHVGVDVPRSPETINFVYMTHGMSSGGFYHSEHRSVAARYQDIGTLEQYADYVSRTGYDRVFEFGMFGAADSPNAHENMAEALDRRGVRFGVVPLSDLDTIDMRSPNLAFYSYNLPDFRAPLYRDVQLGLQRLAAYPNMTGVSIGADNSPYLPYWDWTPPIPNRPWGTAYTAFQSGAGQPLSTPIASSLIGSYNRKEHEYYAPAKPFLDYVKRYDDTYRQYGYFARAVSEVDSGYVTTTGSFGSSAGNGARGGFPTGTIDAGPMHERLPVQTAYDWNELDSSKPMHLVALIDRLRSADPGKTTWATQDDFSLFFGKTDRQKAYALALTRGIQAIGTNVLPNDRGPLAKPQTIAEQKELYDWIHRYGGAYAMTEPTPPVGILYVNEQSLLRGVVGGEAPEDDKLLKGSHEGKVTEALFLTHAAGWPSKIVTPDELKRGLPSSIKTILLVGLNDVDDSWRWYDGIAGELQSFVDRGGRLVKDAESVSPVAAVDTGMQIRAYVIQSREDKTNALLDRNADNIAKFRAAMIGAEAPIAVSGDRTIWAIPTRSGDTRYVTVVNQKHDPTPGQTQHLIGQTGALAWNAERPIYDIRKGRKVTVQEATYVDLRTEGFAWYALPPSEPTTPSVSVAKRPDGFYEAFATVNGASPSTGPMTGIPVELTVTHRVSGDTATVYSATGLTAKLPLRDTDAPGVYTVAAKELLSGQTSAVSVEVQTPPAPANTPQAASLHREADIRKFAERTNVPVTVALTAAQRDDPAIAEQAKRLVQWLTQRGRSAKLGLAEPGGVVTGLQDYQSSYVKYPQWKTIESDLVLIGNRSNNVLLLDQARGFLLPNRGADIAPGQAAVGVAKSPFVGEYQALNIVSGDTAGLAAAADRLLQLPPALPDAPQGLTVKRITDTTVELRWAAVGGATEYDVERRESGHAGWNRIGGTPGALTSFADTGLRPDSSYTYRVRAKHAAGNSEYGDELRVVTLRAVGETPLDRTGWTATASSNGGNAKFVLDGNAATRWDTATAQVYGQSYVVDMKADRTFRKIVLDTTGSRYDYPRQYEVYVSTDGVDWGSPVATGGGAAVTPIAFEPRTARYVKIVQTGRAGNYWSIHELTVY</sequence>
<feature type="domain" description="F5/8 type C" evidence="5">
    <location>
        <begin position="80"/>
        <end position="222"/>
    </location>
</feature>
<evidence type="ECO:0000256" key="2">
    <source>
        <dbReference type="ARBA" id="ARBA00022737"/>
    </source>
</evidence>
<evidence type="ECO:0008006" key="9">
    <source>
        <dbReference type="Google" id="ProtNLM"/>
    </source>
</evidence>
<dbReference type="EMBL" id="QJVJ01000006">
    <property type="protein sequence ID" value="PYI53982.1"/>
    <property type="molecule type" value="Genomic_DNA"/>
</dbReference>
<keyword evidence="4" id="KW-1133">Transmembrane helix</keyword>
<dbReference type="PANTHER" id="PTHR13817:SF73">
    <property type="entry name" value="FIBRONECTIN TYPE-III DOMAIN-CONTAINING PROTEIN"/>
    <property type="match status" value="1"/>
</dbReference>
<dbReference type="Proteomes" id="UP000247476">
    <property type="component" value="Unassembled WGS sequence"/>
</dbReference>
<dbReference type="InterPro" id="IPR000421">
    <property type="entry name" value="FA58C"/>
</dbReference>
<organism evidence="7 8">
    <name type="scientific">Paenibacillus flagellatus</name>
    <dbReference type="NCBI Taxonomy" id="2211139"/>
    <lineage>
        <taxon>Bacteria</taxon>
        <taxon>Bacillati</taxon>
        <taxon>Bacillota</taxon>
        <taxon>Bacilli</taxon>
        <taxon>Bacillales</taxon>
        <taxon>Paenibacillaceae</taxon>
        <taxon>Paenibacillus</taxon>
    </lineage>
</organism>
<evidence type="ECO:0000256" key="3">
    <source>
        <dbReference type="ARBA" id="ARBA00023157"/>
    </source>
</evidence>
<dbReference type="SUPFAM" id="SSF49785">
    <property type="entry name" value="Galactose-binding domain-like"/>
    <property type="match status" value="2"/>
</dbReference>
<dbReference type="InterPro" id="IPR036116">
    <property type="entry name" value="FN3_sf"/>
</dbReference>
<dbReference type="PANTHER" id="PTHR13817">
    <property type="entry name" value="TITIN"/>
    <property type="match status" value="1"/>
</dbReference>
<dbReference type="Gene3D" id="2.60.120.260">
    <property type="entry name" value="Galactose-binding domain-like"/>
    <property type="match status" value="2"/>
</dbReference>
<keyword evidence="2" id="KW-0677">Repeat</keyword>
<dbReference type="InterPro" id="IPR003961">
    <property type="entry name" value="FN3_dom"/>
</dbReference>
<feature type="domain" description="Fibronectin type-III" evidence="6">
    <location>
        <begin position="232"/>
        <end position="318"/>
    </location>
</feature>
<dbReference type="Gene3D" id="2.60.40.10">
    <property type="entry name" value="Immunoglobulins"/>
    <property type="match status" value="2"/>
</dbReference>
<proteinExistence type="predicted"/>
<evidence type="ECO:0000313" key="7">
    <source>
        <dbReference type="EMBL" id="PYI53982.1"/>
    </source>
</evidence>
<dbReference type="SMART" id="SM00060">
    <property type="entry name" value="FN3"/>
    <property type="match status" value="2"/>
</dbReference>
<comment type="caution">
    <text evidence="7">The sequence shown here is derived from an EMBL/GenBank/DDBJ whole genome shotgun (WGS) entry which is preliminary data.</text>
</comment>
<evidence type="ECO:0000256" key="4">
    <source>
        <dbReference type="SAM" id="Phobius"/>
    </source>
</evidence>
<protein>
    <recommendedName>
        <fullName evidence="9">F5/8 type C domain-containing protein</fullName>
    </recommendedName>
</protein>
<dbReference type="SMART" id="SM00560">
    <property type="entry name" value="LamGL"/>
    <property type="match status" value="1"/>
</dbReference>
<evidence type="ECO:0000259" key="5">
    <source>
        <dbReference type="PROSITE" id="PS50022"/>
    </source>
</evidence>
<keyword evidence="8" id="KW-1185">Reference proteome</keyword>
<dbReference type="PROSITE" id="PS50853">
    <property type="entry name" value="FN3"/>
    <property type="match status" value="2"/>
</dbReference>
<dbReference type="Pfam" id="PF00754">
    <property type="entry name" value="F5_F8_type_C"/>
    <property type="match status" value="2"/>
</dbReference>
<name>A0A2V5K5G3_9BACL</name>
<dbReference type="Gene3D" id="2.60.120.200">
    <property type="match status" value="1"/>
</dbReference>
<dbReference type="InterPro" id="IPR050964">
    <property type="entry name" value="Striated_Muscle_Regulatory"/>
</dbReference>
<dbReference type="CDD" id="cd00063">
    <property type="entry name" value="FN3"/>
    <property type="match status" value="2"/>
</dbReference>
<evidence type="ECO:0000256" key="1">
    <source>
        <dbReference type="ARBA" id="ARBA00022729"/>
    </source>
</evidence>
<dbReference type="SUPFAM" id="SSF49899">
    <property type="entry name" value="Concanavalin A-like lectins/glucanases"/>
    <property type="match status" value="1"/>
</dbReference>
<keyword evidence="1" id="KW-0732">Signal</keyword>
<feature type="domain" description="Fibronectin type-III" evidence="6">
    <location>
        <begin position="1700"/>
        <end position="1789"/>
    </location>
</feature>
<dbReference type="SUPFAM" id="SSF49265">
    <property type="entry name" value="Fibronectin type III"/>
    <property type="match status" value="1"/>
</dbReference>
<evidence type="ECO:0000259" key="6">
    <source>
        <dbReference type="PROSITE" id="PS50853"/>
    </source>
</evidence>
<dbReference type="InterPro" id="IPR013320">
    <property type="entry name" value="ConA-like_dom_sf"/>
</dbReference>
<accession>A0A2V5K5G3</accession>
<dbReference type="InterPro" id="IPR013783">
    <property type="entry name" value="Ig-like_fold"/>
</dbReference>
<keyword evidence="3" id="KW-1015">Disulfide bond</keyword>
<feature type="domain" description="F5/8 type C" evidence="5">
    <location>
        <begin position="1783"/>
        <end position="1919"/>
    </location>
</feature>
<keyword evidence="4" id="KW-0472">Membrane</keyword>
<evidence type="ECO:0000313" key="8">
    <source>
        <dbReference type="Proteomes" id="UP000247476"/>
    </source>
</evidence>
<keyword evidence="4" id="KW-0812">Transmembrane</keyword>
<dbReference type="Pfam" id="PF13385">
    <property type="entry name" value="Laminin_G_3"/>
    <property type="match status" value="1"/>
</dbReference>
<dbReference type="Pfam" id="PF00041">
    <property type="entry name" value="fn3"/>
    <property type="match status" value="2"/>
</dbReference>